<name>M2YBI1_9MICC</name>
<dbReference type="AlphaFoldDB" id="M2YBI1"/>
<feature type="compositionally biased region" description="Basic and acidic residues" evidence="6">
    <location>
        <begin position="163"/>
        <end position="174"/>
    </location>
</feature>
<feature type="chain" id="PRO_5004030079" description="LppP/LprE lipoprotein" evidence="7">
    <location>
        <begin position="30"/>
        <end position="174"/>
    </location>
</feature>
<evidence type="ECO:0000256" key="4">
    <source>
        <dbReference type="ARBA" id="ARBA00023139"/>
    </source>
</evidence>
<feature type="compositionally biased region" description="Polar residues" evidence="6">
    <location>
        <begin position="151"/>
        <end position="161"/>
    </location>
</feature>
<comment type="caution">
    <text evidence="8">The sequence shown here is derived from an EMBL/GenBank/DDBJ whole genome shotgun (WGS) entry which is preliminary data.</text>
</comment>
<evidence type="ECO:0000256" key="5">
    <source>
        <dbReference type="ARBA" id="ARBA00023288"/>
    </source>
</evidence>
<evidence type="ECO:0000256" key="7">
    <source>
        <dbReference type="SAM" id="SignalP"/>
    </source>
</evidence>
<feature type="signal peptide" evidence="7">
    <location>
        <begin position="1"/>
        <end position="29"/>
    </location>
</feature>
<evidence type="ECO:0000313" key="9">
    <source>
        <dbReference type="Proteomes" id="UP000009877"/>
    </source>
</evidence>
<organism evidence="8 9">
    <name type="scientific">Kocuria palustris PEL</name>
    <dbReference type="NCBI Taxonomy" id="1236550"/>
    <lineage>
        <taxon>Bacteria</taxon>
        <taxon>Bacillati</taxon>
        <taxon>Actinomycetota</taxon>
        <taxon>Actinomycetes</taxon>
        <taxon>Micrococcales</taxon>
        <taxon>Micrococcaceae</taxon>
        <taxon>Kocuria</taxon>
    </lineage>
</organism>
<dbReference type="Pfam" id="PF14041">
    <property type="entry name" value="Lipoprotein_21"/>
    <property type="match status" value="1"/>
</dbReference>
<accession>M2YBI1</accession>
<protein>
    <recommendedName>
        <fullName evidence="10">LppP/LprE lipoprotein</fullName>
    </recommendedName>
</protein>
<dbReference type="InterPro" id="IPR025971">
    <property type="entry name" value="LppP/LprE"/>
</dbReference>
<dbReference type="EMBL" id="ANHZ02000020">
    <property type="protein sequence ID" value="EME35840.1"/>
    <property type="molecule type" value="Genomic_DNA"/>
</dbReference>
<evidence type="ECO:0000256" key="2">
    <source>
        <dbReference type="ARBA" id="ARBA00022729"/>
    </source>
</evidence>
<evidence type="ECO:0000256" key="3">
    <source>
        <dbReference type="ARBA" id="ARBA00023136"/>
    </source>
</evidence>
<sequence length="174" mass="18230">MNRTQLRDSVIAGAAASALLLGTGTAAHAADVAPPQNQPSQSCSDLTGEEAVSVWGALVLSADDSTELLDHADTSGYDRCADLSWIVVPHGGTASSANSVMLFHHGIYKGTATAEPQAFVPQIERIDDGSISITYRYLEGDEPNAAPQGRAESTFTWNDASDSVDHEGEFPPTA</sequence>
<keyword evidence="9" id="KW-1185">Reference proteome</keyword>
<evidence type="ECO:0000256" key="1">
    <source>
        <dbReference type="ARBA" id="ARBA00022475"/>
    </source>
</evidence>
<keyword evidence="4" id="KW-0564">Palmitate</keyword>
<keyword evidence="2 7" id="KW-0732">Signal</keyword>
<evidence type="ECO:0008006" key="10">
    <source>
        <dbReference type="Google" id="ProtNLM"/>
    </source>
</evidence>
<keyword evidence="5" id="KW-0449">Lipoprotein</keyword>
<proteinExistence type="predicted"/>
<evidence type="ECO:0000313" key="8">
    <source>
        <dbReference type="EMBL" id="EME35840.1"/>
    </source>
</evidence>
<feature type="region of interest" description="Disordered" evidence="6">
    <location>
        <begin position="141"/>
        <end position="174"/>
    </location>
</feature>
<evidence type="ECO:0000256" key="6">
    <source>
        <dbReference type="SAM" id="MobiDB-lite"/>
    </source>
</evidence>
<reference evidence="8 9" key="1">
    <citation type="journal article" date="2014" name="Genome Announc.">
        <title>Draft Genome Sequence of Kocuria palustris PEL.</title>
        <authorList>
            <person name="Sharma G."/>
            <person name="Khatri I."/>
            <person name="Subramanian S."/>
        </authorList>
    </citation>
    <scope>NUCLEOTIDE SEQUENCE [LARGE SCALE GENOMIC DNA]</scope>
    <source>
        <strain evidence="8 9">PEL</strain>
    </source>
</reference>
<gene>
    <name evidence="8" type="ORF">C884_01240</name>
</gene>
<keyword evidence="3" id="KW-0472">Membrane</keyword>
<dbReference type="Proteomes" id="UP000009877">
    <property type="component" value="Unassembled WGS sequence"/>
</dbReference>
<keyword evidence="1" id="KW-1003">Cell membrane</keyword>
<dbReference type="RefSeq" id="WP_006215466.1">
    <property type="nucleotide sequence ID" value="NZ_ANHZ02000020.1"/>
</dbReference>
<dbReference type="STRING" id="71999.KPaMU14_02840"/>